<gene>
    <name evidence="3" type="ORF">TVAG_040460</name>
</gene>
<dbReference type="VEuPathDB" id="TrichDB:TVAG_040460"/>
<name>A2F1U1_TRIV3</name>
<evidence type="ECO:0000313" key="3">
    <source>
        <dbReference type="EMBL" id="EAY01141.1"/>
    </source>
</evidence>
<organism evidence="3 4">
    <name type="scientific">Trichomonas vaginalis (strain ATCC PRA-98 / G3)</name>
    <dbReference type="NCBI Taxonomy" id="412133"/>
    <lineage>
        <taxon>Eukaryota</taxon>
        <taxon>Metamonada</taxon>
        <taxon>Parabasalia</taxon>
        <taxon>Trichomonadida</taxon>
        <taxon>Trichomonadidae</taxon>
        <taxon>Trichomonas</taxon>
    </lineage>
</organism>
<feature type="coiled-coil region" evidence="1">
    <location>
        <begin position="44"/>
        <end position="142"/>
    </location>
</feature>
<dbReference type="Proteomes" id="UP000001542">
    <property type="component" value="Unassembled WGS sequence"/>
</dbReference>
<feature type="region of interest" description="Disordered" evidence="2">
    <location>
        <begin position="1"/>
        <end position="25"/>
    </location>
</feature>
<sequence length="866" mass="100443">MDCIDISTGTLNDEDENDSEEPVQPLNQNNEQIIQENQYLHHMNEQLQESITKMKAQLQDALSAVEKSNCFTEQIQQLKDQLQEARALNEQYQKEIEQSKSMTVQNSNVENCAENIVITDQISSLQAQIAKLKNERTIFKQADAEKTEYIDLLSNSILKLKSLKKKMKKKIISLSESNSQMKDLLNEAEAKAKKEEEQKSNLSSEVEQLKASLESKDKQINELSINVCQLHNEIHAKDTAIEFIQKQIESQIDEMAEYENQRSLFDDILGKMNKMAVLSENTILDLEEKLKAKQQDQPKKEAEKSNVNIFNKANILDLKLPFQGEIKDDLEKILKLVQYDPVQRLQLIINELAKTIESITKENFIQKKQLSNLNSNQPTSCEDQGNYKEILASLITYLRNSSNIPENGEDDEFNNFIAEKFSNIDQIIDEKMKEDENYINNSFFMEKDIEKRKEMITNLLTKDDITRDVLIAQFLISMDHNEPKKPEETENANENENNEESVFEENLPQNDLQNTINEQAEQIHKLKETRRKMYDNIKKLQAAKLELQTKDSEQKSKINALELEIDNVQRENNILQLKINVLNHDIAMKNAQINEELEKKDNENKDFQMLQEKVLSLEKDLLIKTQANEDLTNQMQKLQAKLDASKKSHAKATKKLEDSYINKINEMEGRLHEVEEKSNSKAKLMKKNLNGVKQQYEETISTITKQYNDVKTSLEETIKSLNTKLSDHRSDIQKLNEKLRAEENLVDQFTKQNEILRSSNDQNEQELTRIKNEYAKEKKALQAKITSINFTCDAQLNEKVLSLERKYNTKINSFIQNVSETIGKYYNISESSLNEETMGQLLLHAKDDLDKLKYFQSESLEKAQTK</sequence>
<dbReference type="OMA" id="NCEKMIT"/>
<feature type="compositionally biased region" description="Acidic residues" evidence="2">
    <location>
        <begin position="489"/>
        <end position="503"/>
    </location>
</feature>
<dbReference type="InParanoid" id="A2F1U1"/>
<accession>A2F1U1</accession>
<dbReference type="STRING" id="5722.A2F1U1"/>
<dbReference type="RefSeq" id="XP_001313993.1">
    <property type="nucleotide sequence ID" value="XM_001313988.1"/>
</dbReference>
<feature type="coiled-coil region" evidence="1">
    <location>
        <begin position="509"/>
        <end position="677"/>
    </location>
</feature>
<feature type="coiled-coil region" evidence="1">
    <location>
        <begin position="711"/>
        <end position="784"/>
    </location>
</feature>
<keyword evidence="4" id="KW-1185">Reference proteome</keyword>
<evidence type="ECO:0000313" key="4">
    <source>
        <dbReference type="Proteomes" id="UP000001542"/>
    </source>
</evidence>
<evidence type="ECO:0000256" key="2">
    <source>
        <dbReference type="SAM" id="MobiDB-lite"/>
    </source>
</evidence>
<reference evidence="3" key="2">
    <citation type="journal article" date="2007" name="Science">
        <title>Draft genome sequence of the sexually transmitted pathogen Trichomonas vaginalis.</title>
        <authorList>
            <person name="Carlton J.M."/>
            <person name="Hirt R.P."/>
            <person name="Silva J.C."/>
            <person name="Delcher A.L."/>
            <person name="Schatz M."/>
            <person name="Zhao Q."/>
            <person name="Wortman J.R."/>
            <person name="Bidwell S.L."/>
            <person name="Alsmark U.C.M."/>
            <person name="Besteiro S."/>
            <person name="Sicheritz-Ponten T."/>
            <person name="Noel C.J."/>
            <person name="Dacks J.B."/>
            <person name="Foster P.G."/>
            <person name="Simillion C."/>
            <person name="Van de Peer Y."/>
            <person name="Miranda-Saavedra D."/>
            <person name="Barton G.J."/>
            <person name="Westrop G.D."/>
            <person name="Mueller S."/>
            <person name="Dessi D."/>
            <person name="Fiori P.L."/>
            <person name="Ren Q."/>
            <person name="Paulsen I."/>
            <person name="Zhang H."/>
            <person name="Bastida-Corcuera F.D."/>
            <person name="Simoes-Barbosa A."/>
            <person name="Brown M.T."/>
            <person name="Hayes R.D."/>
            <person name="Mukherjee M."/>
            <person name="Okumura C.Y."/>
            <person name="Schneider R."/>
            <person name="Smith A.J."/>
            <person name="Vanacova S."/>
            <person name="Villalvazo M."/>
            <person name="Haas B.J."/>
            <person name="Pertea M."/>
            <person name="Feldblyum T.V."/>
            <person name="Utterback T.R."/>
            <person name="Shu C.L."/>
            <person name="Osoegawa K."/>
            <person name="de Jong P.J."/>
            <person name="Hrdy I."/>
            <person name="Horvathova L."/>
            <person name="Zubacova Z."/>
            <person name="Dolezal P."/>
            <person name="Malik S.B."/>
            <person name="Logsdon J.M. Jr."/>
            <person name="Henze K."/>
            <person name="Gupta A."/>
            <person name="Wang C.C."/>
            <person name="Dunne R.L."/>
            <person name="Upcroft J.A."/>
            <person name="Upcroft P."/>
            <person name="White O."/>
            <person name="Salzberg S.L."/>
            <person name="Tang P."/>
            <person name="Chiu C.-H."/>
            <person name="Lee Y.-S."/>
            <person name="Embley T.M."/>
            <person name="Coombs G.H."/>
            <person name="Mottram J.C."/>
            <person name="Tachezy J."/>
            <person name="Fraser-Liggett C.M."/>
            <person name="Johnson P.J."/>
        </authorList>
    </citation>
    <scope>NUCLEOTIDE SEQUENCE [LARGE SCALE GENOMIC DNA]</scope>
    <source>
        <strain evidence="3">G3</strain>
    </source>
</reference>
<dbReference type="AlphaFoldDB" id="A2F1U1"/>
<feature type="compositionally biased region" description="Acidic residues" evidence="2">
    <location>
        <begin position="12"/>
        <end position="21"/>
    </location>
</feature>
<dbReference type="SMR" id="A2F1U1"/>
<dbReference type="EMBL" id="DS113577">
    <property type="protein sequence ID" value="EAY01141.1"/>
    <property type="molecule type" value="Genomic_DNA"/>
</dbReference>
<protein>
    <submittedName>
        <fullName evidence="3">Uncharacterized protein</fullName>
    </submittedName>
</protein>
<feature type="region of interest" description="Disordered" evidence="2">
    <location>
        <begin position="480"/>
        <end position="503"/>
    </location>
</feature>
<reference evidence="3" key="1">
    <citation type="submission" date="2006-10" db="EMBL/GenBank/DDBJ databases">
        <authorList>
            <person name="Amadeo P."/>
            <person name="Zhao Q."/>
            <person name="Wortman J."/>
            <person name="Fraser-Liggett C."/>
            <person name="Carlton J."/>
        </authorList>
    </citation>
    <scope>NUCLEOTIDE SEQUENCE</scope>
    <source>
        <strain evidence="3">G3</strain>
    </source>
</reference>
<dbReference type="OrthoDB" id="10663965at2759"/>
<evidence type="ECO:0000256" key="1">
    <source>
        <dbReference type="SAM" id="Coils"/>
    </source>
</evidence>
<dbReference type="VEuPathDB" id="TrichDB:TVAGG3_0038000"/>
<keyword evidence="1" id="KW-0175">Coiled coil</keyword>
<dbReference type="KEGG" id="tva:4758966"/>
<proteinExistence type="predicted"/>
<feature type="coiled-coil region" evidence="1">
    <location>
        <begin position="171"/>
        <end position="303"/>
    </location>
</feature>